<reference evidence="2 3" key="1">
    <citation type="submission" date="2014-04" db="EMBL/GenBank/DDBJ databases">
        <authorList>
            <consortium name="DOE Joint Genome Institute"/>
            <person name="Kuo A."/>
            <person name="Girlanda M."/>
            <person name="Perotto S."/>
            <person name="Kohler A."/>
            <person name="Nagy L.G."/>
            <person name="Floudas D."/>
            <person name="Copeland A."/>
            <person name="Barry K.W."/>
            <person name="Cichocki N."/>
            <person name="Veneault-Fourrey C."/>
            <person name="LaButti K."/>
            <person name="Lindquist E.A."/>
            <person name="Lipzen A."/>
            <person name="Lundell T."/>
            <person name="Morin E."/>
            <person name="Murat C."/>
            <person name="Sun H."/>
            <person name="Tunlid A."/>
            <person name="Henrissat B."/>
            <person name="Grigoriev I.V."/>
            <person name="Hibbett D.S."/>
            <person name="Martin F."/>
            <person name="Nordberg H.P."/>
            <person name="Cantor M.N."/>
            <person name="Hua S.X."/>
        </authorList>
    </citation>
    <scope>NUCLEOTIDE SEQUENCE [LARGE SCALE GENOMIC DNA]</scope>
    <source>
        <strain evidence="2 3">MUT 4182</strain>
    </source>
</reference>
<dbReference type="STRING" id="1051891.A0A0C3PQQ2"/>
<dbReference type="Proteomes" id="UP000054248">
    <property type="component" value="Unassembled WGS sequence"/>
</dbReference>
<dbReference type="Pfam" id="PF17829">
    <property type="entry name" value="GH115_C"/>
    <property type="match status" value="1"/>
</dbReference>
<evidence type="ECO:0000313" key="2">
    <source>
        <dbReference type="EMBL" id="KIO16915.1"/>
    </source>
</evidence>
<dbReference type="HOGENOM" id="CLU_2504111_0_0_1"/>
<organism evidence="2 3">
    <name type="scientific">Tulasnella calospora MUT 4182</name>
    <dbReference type="NCBI Taxonomy" id="1051891"/>
    <lineage>
        <taxon>Eukaryota</taxon>
        <taxon>Fungi</taxon>
        <taxon>Dikarya</taxon>
        <taxon>Basidiomycota</taxon>
        <taxon>Agaricomycotina</taxon>
        <taxon>Agaricomycetes</taxon>
        <taxon>Cantharellales</taxon>
        <taxon>Tulasnellaceae</taxon>
        <taxon>Tulasnella</taxon>
    </lineage>
</organism>
<dbReference type="PANTHER" id="PTHR37842">
    <property type="match status" value="1"/>
</dbReference>
<dbReference type="OrthoDB" id="4849794at2759"/>
<feature type="non-terminal residue" evidence="2">
    <location>
        <position position="1"/>
    </location>
</feature>
<dbReference type="Gene3D" id="2.60.120.1620">
    <property type="match status" value="1"/>
</dbReference>
<proteinExistence type="predicted"/>
<evidence type="ECO:0000259" key="1">
    <source>
        <dbReference type="Pfam" id="PF17829"/>
    </source>
</evidence>
<keyword evidence="3" id="KW-1185">Reference proteome</keyword>
<dbReference type="AlphaFoldDB" id="A0A0C3PQQ2"/>
<feature type="domain" description="Gylcosyl hydrolase 115 C-terminal" evidence="1">
    <location>
        <begin position="1"/>
        <end position="82"/>
    </location>
</feature>
<evidence type="ECO:0000313" key="3">
    <source>
        <dbReference type="Proteomes" id="UP000054248"/>
    </source>
</evidence>
<accession>A0A0C3PQQ2</accession>
<reference evidence="3" key="2">
    <citation type="submission" date="2015-01" db="EMBL/GenBank/DDBJ databases">
        <title>Evolutionary Origins and Diversification of the Mycorrhizal Mutualists.</title>
        <authorList>
            <consortium name="DOE Joint Genome Institute"/>
            <consortium name="Mycorrhizal Genomics Consortium"/>
            <person name="Kohler A."/>
            <person name="Kuo A."/>
            <person name="Nagy L.G."/>
            <person name="Floudas D."/>
            <person name="Copeland A."/>
            <person name="Barry K.W."/>
            <person name="Cichocki N."/>
            <person name="Veneault-Fourrey C."/>
            <person name="LaButti K."/>
            <person name="Lindquist E.A."/>
            <person name="Lipzen A."/>
            <person name="Lundell T."/>
            <person name="Morin E."/>
            <person name="Murat C."/>
            <person name="Riley R."/>
            <person name="Ohm R."/>
            <person name="Sun H."/>
            <person name="Tunlid A."/>
            <person name="Henrissat B."/>
            <person name="Grigoriev I.V."/>
            <person name="Hibbett D.S."/>
            <person name="Martin F."/>
        </authorList>
    </citation>
    <scope>NUCLEOTIDE SEQUENCE [LARGE SCALE GENOMIC DNA]</scope>
    <source>
        <strain evidence="3">MUT 4182</strain>
    </source>
</reference>
<sequence length="86" mass="9150">IDDTAPQTVQYVPVVTADKTPTGWDGNDGWAANNIITATTTHGTIDAGTHTLTLWMIEPAVVLEKFVVNTGGVRASYLGPPESKRV</sequence>
<name>A0A0C3PQQ2_9AGAM</name>
<dbReference type="InterPro" id="IPR041437">
    <property type="entry name" value="GH115_C"/>
</dbReference>
<dbReference type="EMBL" id="KN823462">
    <property type="protein sequence ID" value="KIO16915.1"/>
    <property type="molecule type" value="Genomic_DNA"/>
</dbReference>
<protein>
    <recommendedName>
        <fullName evidence="1">Gylcosyl hydrolase 115 C-terminal domain-containing protein</fullName>
    </recommendedName>
</protein>
<gene>
    <name evidence="2" type="ORF">M407DRAFT_33434</name>
</gene>
<dbReference type="PANTHER" id="PTHR37842:SF2">
    <property type="entry name" value="GYLCOSYL HYDROLASE 115 C-TERMINAL DOMAIN-CONTAINING PROTEIN"/>
    <property type="match status" value="1"/>
</dbReference>